<dbReference type="NCBIfam" id="TIGR00608">
    <property type="entry name" value="radc"/>
    <property type="match status" value="1"/>
</dbReference>
<keyword evidence="4" id="KW-0378">Hydrolase</keyword>
<evidence type="ECO:0000256" key="4">
    <source>
        <dbReference type="ARBA" id="ARBA00022801"/>
    </source>
</evidence>
<keyword evidence="3" id="KW-0479">Metal-binding</keyword>
<keyword evidence="9" id="KW-1185">Reference proteome</keyword>
<protein>
    <recommendedName>
        <fullName evidence="7">MPN domain-containing protein</fullName>
    </recommendedName>
</protein>
<keyword evidence="6" id="KW-0482">Metalloprotease</keyword>
<evidence type="ECO:0000256" key="1">
    <source>
        <dbReference type="ARBA" id="ARBA00010243"/>
    </source>
</evidence>
<gene>
    <name evidence="8" type="ORF">AUO94_00455</name>
</gene>
<evidence type="ECO:0000313" key="8">
    <source>
        <dbReference type="EMBL" id="ALS77204.1"/>
    </source>
</evidence>
<dbReference type="Proteomes" id="UP000065533">
    <property type="component" value="Chromosome"/>
</dbReference>
<organism evidence="8 9">
    <name type="scientific">Planococcus kocurii</name>
    <dbReference type="NCBI Taxonomy" id="1374"/>
    <lineage>
        <taxon>Bacteria</taxon>
        <taxon>Bacillati</taxon>
        <taxon>Bacillota</taxon>
        <taxon>Bacilli</taxon>
        <taxon>Bacillales</taxon>
        <taxon>Caryophanaceae</taxon>
        <taxon>Planococcus</taxon>
    </lineage>
</organism>
<dbReference type="InterPro" id="IPR020891">
    <property type="entry name" value="UPF0758_CS"/>
</dbReference>
<keyword evidence="2" id="KW-0645">Protease</keyword>
<evidence type="ECO:0000259" key="7">
    <source>
        <dbReference type="PROSITE" id="PS50249"/>
    </source>
</evidence>
<dbReference type="PANTHER" id="PTHR30471:SF3">
    <property type="entry name" value="UPF0758 PROTEIN YEES-RELATED"/>
    <property type="match status" value="1"/>
</dbReference>
<comment type="similarity">
    <text evidence="1">Belongs to the UPF0758 family.</text>
</comment>
<dbReference type="PROSITE" id="PS50249">
    <property type="entry name" value="MPN"/>
    <property type="match status" value="1"/>
</dbReference>
<name>A0ABN4JTX7_9BACL</name>
<evidence type="ECO:0000256" key="2">
    <source>
        <dbReference type="ARBA" id="ARBA00022670"/>
    </source>
</evidence>
<dbReference type="InterPro" id="IPR037518">
    <property type="entry name" value="MPN"/>
</dbReference>
<accession>A0ABN4JTX7</accession>
<keyword evidence="5" id="KW-0862">Zinc</keyword>
<reference evidence="8" key="1">
    <citation type="submission" date="2016-01" db="EMBL/GenBank/DDBJ databases">
        <title>Complete genome of Planococcus kocurri type strain.</title>
        <authorList>
            <person name="See-Too W.S."/>
        </authorList>
    </citation>
    <scope>NUCLEOTIDE SEQUENCE [LARGE SCALE GENOMIC DNA]</scope>
    <source>
        <strain evidence="8">ATCC 43650</strain>
    </source>
</reference>
<dbReference type="PROSITE" id="PS01302">
    <property type="entry name" value="UPF0758"/>
    <property type="match status" value="1"/>
</dbReference>
<dbReference type="InterPro" id="IPR001405">
    <property type="entry name" value="UPF0758"/>
</dbReference>
<dbReference type="PANTHER" id="PTHR30471">
    <property type="entry name" value="DNA REPAIR PROTEIN RADC"/>
    <property type="match status" value="1"/>
</dbReference>
<evidence type="ECO:0000256" key="3">
    <source>
        <dbReference type="ARBA" id="ARBA00022723"/>
    </source>
</evidence>
<evidence type="ECO:0000256" key="6">
    <source>
        <dbReference type="ARBA" id="ARBA00023049"/>
    </source>
</evidence>
<dbReference type="NCBIfam" id="NF000642">
    <property type="entry name" value="PRK00024.1"/>
    <property type="match status" value="1"/>
</dbReference>
<evidence type="ECO:0000256" key="5">
    <source>
        <dbReference type="ARBA" id="ARBA00022833"/>
    </source>
</evidence>
<proteinExistence type="inferred from homology"/>
<dbReference type="EMBL" id="CP013661">
    <property type="protein sequence ID" value="ALS77204.1"/>
    <property type="molecule type" value="Genomic_DNA"/>
</dbReference>
<dbReference type="CDD" id="cd08071">
    <property type="entry name" value="MPN_DUF2466"/>
    <property type="match status" value="1"/>
</dbReference>
<sequence>MTTFNRETFKSLLATTLREKENSYIDEIFKLYPSLQDLLLVTEEELMNIRGIGKVKSKQILAALKLARMNPCPIEKRYTIRSPQHAFEYLKEMQYLTQEHFVVLGLNIKNEVLFKETVFVGSLNASIVHPRETFKKLIRCSCASAIVAHNHPSGHPEPSPEDIQVTKRLVEAGNIVGIEILDHIIIGNERYISLNEKGHI</sequence>
<dbReference type="RefSeq" id="WP_058383884.1">
    <property type="nucleotide sequence ID" value="NZ_CP013661.2"/>
</dbReference>
<dbReference type="InterPro" id="IPR025657">
    <property type="entry name" value="RadC_JAB"/>
</dbReference>
<dbReference type="Pfam" id="PF04002">
    <property type="entry name" value="RadC"/>
    <property type="match status" value="1"/>
</dbReference>
<dbReference type="Gene3D" id="3.40.140.10">
    <property type="entry name" value="Cytidine Deaminase, domain 2"/>
    <property type="match status" value="1"/>
</dbReference>
<feature type="domain" description="MPN" evidence="7">
    <location>
        <begin position="79"/>
        <end position="200"/>
    </location>
</feature>
<evidence type="ECO:0000313" key="9">
    <source>
        <dbReference type="Proteomes" id="UP000065533"/>
    </source>
</evidence>